<evidence type="ECO:0000313" key="2">
    <source>
        <dbReference type="EMBL" id="KAH7231514.1"/>
    </source>
</evidence>
<dbReference type="OrthoDB" id="5086276at2759"/>
<feature type="signal peptide" evidence="1">
    <location>
        <begin position="1"/>
        <end position="24"/>
    </location>
</feature>
<evidence type="ECO:0000256" key="1">
    <source>
        <dbReference type="SAM" id="SignalP"/>
    </source>
</evidence>
<keyword evidence="3" id="KW-1185">Reference proteome</keyword>
<comment type="caution">
    <text evidence="2">The sequence shown here is derived from an EMBL/GenBank/DDBJ whole genome shotgun (WGS) entry which is preliminary data.</text>
</comment>
<dbReference type="EMBL" id="JAGTJS010000032">
    <property type="protein sequence ID" value="KAH7231514.1"/>
    <property type="molecule type" value="Genomic_DNA"/>
</dbReference>
<name>A0A9P9G1N3_FUSSL</name>
<keyword evidence="1" id="KW-0732">Signal</keyword>
<sequence length="386" mass="42846">MLSKLARLLTSTIITVSLSHHAWATPIVPDHSLAHVDETHSDGFSQPSANVQQPLTNPKSTFVANGLNLPVRLSYKHPLRGQMRINAVTDDNGKAKFQDPAWPTTGVAFDITVILDGRPAGSRYIIVGDDKDPDKPIQYIKNYLEQPPTSLTVNIDDVTNPSLRLSEVLRNLAANTVQLGLPFQLLTAVYPDTQNKYGAFGLSEDGRSMMRVGTKATRLVVAHEWGHFFTYLAQQEHYIYYGGGNADGHDSCADKPQDPQVAFGEGFASAYALIMEDAKDDECRFTAALFDLWDSTNDNNGGDQAWGAQGHEDSNSDLELTPQEILLDPIRNALTKKAPDNYILSPMAYWQTLEEVLTKKQGSDPQWKEKLEKASEIFKYNFADFI</sequence>
<evidence type="ECO:0000313" key="3">
    <source>
        <dbReference type="Proteomes" id="UP000736672"/>
    </source>
</evidence>
<dbReference type="AlphaFoldDB" id="A0A9P9G1N3"/>
<protein>
    <submittedName>
        <fullName evidence="2">Uncharacterized protein</fullName>
    </submittedName>
</protein>
<organism evidence="2 3">
    <name type="scientific">Fusarium solani</name>
    <name type="common">Filamentous fungus</name>
    <dbReference type="NCBI Taxonomy" id="169388"/>
    <lineage>
        <taxon>Eukaryota</taxon>
        <taxon>Fungi</taxon>
        <taxon>Dikarya</taxon>
        <taxon>Ascomycota</taxon>
        <taxon>Pezizomycotina</taxon>
        <taxon>Sordariomycetes</taxon>
        <taxon>Hypocreomycetidae</taxon>
        <taxon>Hypocreales</taxon>
        <taxon>Nectriaceae</taxon>
        <taxon>Fusarium</taxon>
        <taxon>Fusarium solani species complex</taxon>
    </lineage>
</organism>
<dbReference type="Proteomes" id="UP000736672">
    <property type="component" value="Unassembled WGS sequence"/>
</dbReference>
<gene>
    <name evidence="2" type="ORF">B0J15DRAFT_574836</name>
</gene>
<proteinExistence type="predicted"/>
<reference evidence="2" key="1">
    <citation type="journal article" date="2021" name="Nat. Commun.">
        <title>Genetic determinants of endophytism in the Arabidopsis root mycobiome.</title>
        <authorList>
            <person name="Mesny F."/>
            <person name="Miyauchi S."/>
            <person name="Thiergart T."/>
            <person name="Pickel B."/>
            <person name="Atanasova L."/>
            <person name="Karlsson M."/>
            <person name="Huettel B."/>
            <person name="Barry K.W."/>
            <person name="Haridas S."/>
            <person name="Chen C."/>
            <person name="Bauer D."/>
            <person name="Andreopoulos W."/>
            <person name="Pangilinan J."/>
            <person name="LaButti K."/>
            <person name="Riley R."/>
            <person name="Lipzen A."/>
            <person name="Clum A."/>
            <person name="Drula E."/>
            <person name="Henrissat B."/>
            <person name="Kohler A."/>
            <person name="Grigoriev I.V."/>
            <person name="Martin F.M."/>
            <person name="Hacquard S."/>
        </authorList>
    </citation>
    <scope>NUCLEOTIDE SEQUENCE</scope>
    <source>
        <strain evidence="2">FSSC 5 MPI-SDFR-AT-0091</strain>
    </source>
</reference>
<feature type="chain" id="PRO_5040388679" evidence="1">
    <location>
        <begin position="25"/>
        <end position="386"/>
    </location>
</feature>
<accession>A0A9P9G1N3</accession>